<evidence type="ECO:0000256" key="1">
    <source>
        <dbReference type="ARBA" id="ARBA00004123"/>
    </source>
</evidence>
<dbReference type="SMART" id="SM00717">
    <property type="entry name" value="SANT"/>
    <property type="match status" value="2"/>
</dbReference>
<dbReference type="GO" id="GO:0032875">
    <property type="term" value="P:regulation of DNA endoreduplication"/>
    <property type="evidence" value="ECO:0007669"/>
    <property type="project" value="UniProtKB-ARBA"/>
</dbReference>
<protein>
    <submittedName>
        <fullName evidence="10">Uncharacterized protein</fullName>
    </submittedName>
</protein>
<dbReference type="InterPro" id="IPR001005">
    <property type="entry name" value="SANT/Myb"/>
</dbReference>
<keyword evidence="4" id="KW-0238">DNA-binding</keyword>
<evidence type="ECO:0000256" key="7">
    <source>
        <dbReference type="SAM" id="MobiDB-lite"/>
    </source>
</evidence>
<dbReference type="GO" id="GO:0042795">
    <property type="term" value="P:snRNA transcription by RNA polymerase II"/>
    <property type="evidence" value="ECO:0007669"/>
    <property type="project" value="TreeGrafter"/>
</dbReference>
<keyword evidence="3" id="KW-0805">Transcription regulation</keyword>
<dbReference type="FunFam" id="1.10.10.60:FF:000355">
    <property type="entry name" value="Transcription factor MYB124"/>
    <property type="match status" value="1"/>
</dbReference>
<dbReference type="GO" id="GO:0019185">
    <property type="term" value="C:snRNA-activating protein complex"/>
    <property type="evidence" value="ECO:0007669"/>
    <property type="project" value="TreeGrafter"/>
</dbReference>
<evidence type="ECO:0000256" key="6">
    <source>
        <dbReference type="ARBA" id="ARBA00023242"/>
    </source>
</evidence>
<dbReference type="PROSITE" id="PS51294">
    <property type="entry name" value="HTH_MYB"/>
    <property type="match status" value="2"/>
</dbReference>
<feature type="domain" description="HTH myb-type" evidence="9">
    <location>
        <begin position="7"/>
        <end position="58"/>
    </location>
</feature>
<keyword evidence="11" id="KW-1185">Reference proteome</keyword>
<evidence type="ECO:0000256" key="3">
    <source>
        <dbReference type="ARBA" id="ARBA00023015"/>
    </source>
</evidence>
<evidence type="ECO:0000256" key="4">
    <source>
        <dbReference type="ARBA" id="ARBA00023125"/>
    </source>
</evidence>
<evidence type="ECO:0000256" key="2">
    <source>
        <dbReference type="ARBA" id="ARBA00022737"/>
    </source>
</evidence>
<accession>A0AA39LCK1</accession>
<gene>
    <name evidence="10" type="ORF">NLU13_1648</name>
</gene>
<sequence>MGGDGNRRGPWSQTEDRRLLHFINEDGPQNWVAIAHEVGGRSAKQCRERYHQNLKPGLNHSPITEEEADYILEQVAARGPRWAEISRELKSNRSDNAVKNWWNGYYNRTKRLAARDKAAGGARAVSGGIAGASNRSATSDAQRPFIPYSTTTRYGPAPLPSPTETGFSPRSRDALLGWSRDPLPPSPSSISSDRSASSRTRFESFAGQPSSRQPSYHAPYVDTNTRLQSPSGRVHADSSYQIMPFSLHERYISPVERTRVPSSVGNEYEYGLHRESRHRQDPQMLSQGLSTGSYATYDVPRSELQRPDERQYYHSHQLPRQEFHRQPEQTATHGDTSLRGTTHRAANHTGPSNARPRDERMSVSALMD</sequence>
<evidence type="ECO:0000259" key="9">
    <source>
        <dbReference type="PROSITE" id="PS51294"/>
    </source>
</evidence>
<feature type="compositionally biased region" description="Low complexity" evidence="7">
    <location>
        <begin position="188"/>
        <end position="199"/>
    </location>
</feature>
<dbReference type="InterPro" id="IPR017930">
    <property type="entry name" value="Myb_dom"/>
</dbReference>
<dbReference type="EMBL" id="JAPDFR010000001">
    <property type="protein sequence ID" value="KAK0392150.1"/>
    <property type="molecule type" value="Genomic_DNA"/>
</dbReference>
<feature type="domain" description="HTH myb-type" evidence="9">
    <location>
        <begin position="59"/>
        <end position="110"/>
    </location>
</feature>
<dbReference type="AlphaFoldDB" id="A0AA39LCK1"/>
<name>A0AA39LCK1_SARSR</name>
<dbReference type="GO" id="GO:0042796">
    <property type="term" value="P:snRNA transcription by RNA polymerase III"/>
    <property type="evidence" value="ECO:0007669"/>
    <property type="project" value="TreeGrafter"/>
</dbReference>
<dbReference type="GO" id="GO:0006355">
    <property type="term" value="P:regulation of DNA-templated transcription"/>
    <property type="evidence" value="ECO:0007669"/>
    <property type="project" value="UniProtKB-ARBA"/>
</dbReference>
<feature type="compositionally biased region" description="Polar residues" evidence="7">
    <location>
        <begin position="222"/>
        <end position="231"/>
    </location>
</feature>
<dbReference type="GO" id="GO:0005634">
    <property type="term" value="C:nucleus"/>
    <property type="evidence" value="ECO:0007669"/>
    <property type="project" value="UniProtKB-SubCell"/>
</dbReference>
<keyword evidence="6" id="KW-0539">Nucleus</keyword>
<reference evidence="10" key="1">
    <citation type="submission" date="2022-10" db="EMBL/GenBank/DDBJ databases">
        <title>Determination and structural analysis of whole genome sequence of Sarocladium strictum F4-1.</title>
        <authorList>
            <person name="Hu L."/>
            <person name="Jiang Y."/>
        </authorList>
    </citation>
    <scope>NUCLEOTIDE SEQUENCE</scope>
    <source>
        <strain evidence="10">F4-1</strain>
    </source>
</reference>
<dbReference type="GO" id="GO:0033993">
    <property type="term" value="P:response to lipid"/>
    <property type="evidence" value="ECO:0007669"/>
    <property type="project" value="UniProtKB-ARBA"/>
</dbReference>
<dbReference type="PROSITE" id="PS50090">
    <property type="entry name" value="MYB_LIKE"/>
    <property type="match status" value="2"/>
</dbReference>
<organism evidence="10 11">
    <name type="scientific">Sarocladium strictum</name>
    <name type="common">Black bundle disease fungus</name>
    <name type="synonym">Acremonium strictum</name>
    <dbReference type="NCBI Taxonomy" id="5046"/>
    <lineage>
        <taxon>Eukaryota</taxon>
        <taxon>Fungi</taxon>
        <taxon>Dikarya</taxon>
        <taxon>Ascomycota</taxon>
        <taxon>Pezizomycotina</taxon>
        <taxon>Sordariomycetes</taxon>
        <taxon>Hypocreomycetidae</taxon>
        <taxon>Hypocreales</taxon>
        <taxon>Sarocladiaceae</taxon>
        <taxon>Sarocladium</taxon>
    </lineage>
</organism>
<feature type="region of interest" description="Disordered" evidence="7">
    <location>
        <begin position="125"/>
        <end position="232"/>
    </location>
</feature>
<dbReference type="Proteomes" id="UP001175261">
    <property type="component" value="Unassembled WGS sequence"/>
</dbReference>
<dbReference type="GO" id="GO:2000037">
    <property type="term" value="P:regulation of stomatal complex patterning"/>
    <property type="evidence" value="ECO:0007669"/>
    <property type="project" value="UniProtKB-ARBA"/>
</dbReference>
<feature type="domain" description="Myb-like" evidence="8">
    <location>
        <begin position="3"/>
        <end position="54"/>
    </location>
</feature>
<feature type="compositionally biased region" description="Polar residues" evidence="7">
    <location>
        <begin position="283"/>
        <end position="294"/>
    </location>
</feature>
<dbReference type="GO" id="GO:1902584">
    <property type="term" value="P:positive regulation of response to water deprivation"/>
    <property type="evidence" value="ECO:0007669"/>
    <property type="project" value="UniProtKB-ARBA"/>
</dbReference>
<keyword evidence="5" id="KW-0804">Transcription</keyword>
<keyword evidence="2" id="KW-0677">Repeat</keyword>
<dbReference type="InterPro" id="IPR009057">
    <property type="entry name" value="Homeodomain-like_sf"/>
</dbReference>
<comment type="subcellular location">
    <subcellularLocation>
        <location evidence="1">Nucleus</location>
    </subcellularLocation>
</comment>
<dbReference type="CDD" id="cd00167">
    <property type="entry name" value="SANT"/>
    <property type="match status" value="2"/>
</dbReference>
<feature type="region of interest" description="Disordered" evidence="7">
    <location>
        <begin position="273"/>
        <end position="296"/>
    </location>
</feature>
<dbReference type="GO" id="GO:0001006">
    <property type="term" value="F:RNA polymerase III type 3 promoter sequence-specific DNA binding"/>
    <property type="evidence" value="ECO:0007669"/>
    <property type="project" value="TreeGrafter"/>
</dbReference>
<dbReference type="InterPro" id="IPR051575">
    <property type="entry name" value="Myb-like_DNA-bd"/>
</dbReference>
<proteinExistence type="predicted"/>
<dbReference type="PANTHER" id="PTHR46621">
    <property type="entry name" value="SNRNA-ACTIVATING PROTEIN COMPLEX SUBUNIT 4"/>
    <property type="match status" value="1"/>
</dbReference>
<feature type="domain" description="Myb-like" evidence="8">
    <location>
        <begin position="55"/>
        <end position="106"/>
    </location>
</feature>
<dbReference type="GO" id="GO:0050891">
    <property type="term" value="P:multicellular organismal-level water homeostasis"/>
    <property type="evidence" value="ECO:0007669"/>
    <property type="project" value="UniProtKB-ARBA"/>
</dbReference>
<dbReference type="GO" id="GO:1901002">
    <property type="term" value="P:positive regulation of response to salt stress"/>
    <property type="evidence" value="ECO:0007669"/>
    <property type="project" value="UniProtKB-ARBA"/>
</dbReference>
<evidence type="ECO:0000313" key="10">
    <source>
        <dbReference type="EMBL" id="KAK0392150.1"/>
    </source>
</evidence>
<comment type="caution">
    <text evidence="10">The sequence shown here is derived from an EMBL/GenBank/DDBJ whole genome shotgun (WGS) entry which is preliminary data.</text>
</comment>
<dbReference type="Pfam" id="PF00249">
    <property type="entry name" value="Myb_DNA-binding"/>
    <property type="match status" value="2"/>
</dbReference>
<dbReference type="GO" id="GO:0000978">
    <property type="term" value="F:RNA polymerase II cis-regulatory region sequence-specific DNA binding"/>
    <property type="evidence" value="ECO:0007669"/>
    <property type="project" value="TreeGrafter"/>
</dbReference>
<dbReference type="GO" id="GO:1902806">
    <property type="term" value="P:regulation of cell cycle G1/S phase transition"/>
    <property type="evidence" value="ECO:0007669"/>
    <property type="project" value="UniProtKB-ARBA"/>
</dbReference>
<evidence type="ECO:0000256" key="5">
    <source>
        <dbReference type="ARBA" id="ARBA00023163"/>
    </source>
</evidence>
<feature type="compositionally biased region" description="Polar residues" evidence="7">
    <location>
        <begin position="328"/>
        <end position="340"/>
    </location>
</feature>
<evidence type="ECO:0000313" key="11">
    <source>
        <dbReference type="Proteomes" id="UP001175261"/>
    </source>
</evidence>
<feature type="region of interest" description="Disordered" evidence="7">
    <location>
        <begin position="318"/>
        <end position="368"/>
    </location>
</feature>
<dbReference type="SUPFAM" id="SSF46689">
    <property type="entry name" value="Homeodomain-like"/>
    <property type="match status" value="1"/>
</dbReference>
<dbReference type="PANTHER" id="PTHR46621:SF1">
    <property type="entry name" value="SNRNA-ACTIVATING PROTEIN COMPLEX SUBUNIT 4"/>
    <property type="match status" value="1"/>
</dbReference>
<evidence type="ECO:0000259" key="8">
    <source>
        <dbReference type="PROSITE" id="PS50090"/>
    </source>
</evidence>
<dbReference type="Gene3D" id="1.10.10.60">
    <property type="entry name" value="Homeodomain-like"/>
    <property type="match status" value="2"/>
</dbReference>